<dbReference type="Pfam" id="PF20329">
    <property type="entry name" value="DUF6624"/>
    <property type="match status" value="1"/>
</dbReference>
<evidence type="ECO:0000313" key="1">
    <source>
        <dbReference type="EMBL" id="TBO57672.1"/>
    </source>
</evidence>
<reference evidence="1 2" key="1">
    <citation type="submission" date="2019-02" db="EMBL/GenBank/DDBJ databases">
        <title>Draft Genome Sequence of Streptomyces sp. AM-2504, identified by 16S rRNA comparative analysis as a Streptomyces Kasugaensis strain.</title>
        <authorList>
            <person name="Napolioni V."/>
            <person name="Giuliodori A.M."/>
            <person name="Spurio R."/>
            <person name="Fabbretti A."/>
        </authorList>
    </citation>
    <scope>NUCLEOTIDE SEQUENCE [LARGE SCALE GENOMIC DNA]</scope>
    <source>
        <strain evidence="1 2">AM-2504</strain>
    </source>
</reference>
<dbReference type="InterPro" id="IPR046732">
    <property type="entry name" value="DUF6624"/>
</dbReference>
<dbReference type="RefSeq" id="WP_131124458.1">
    <property type="nucleotide sequence ID" value="NZ_SIXH01000203.1"/>
</dbReference>
<keyword evidence="2" id="KW-1185">Reference proteome</keyword>
<dbReference type="EMBL" id="SIXH01000203">
    <property type="protein sequence ID" value="TBO57672.1"/>
    <property type="molecule type" value="Genomic_DNA"/>
</dbReference>
<comment type="caution">
    <text evidence="1">The sequence shown here is derived from an EMBL/GenBank/DDBJ whole genome shotgun (WGS) entry which is preliminary data.</text>
</comment>
<gene>
    <name evidence="1" type="ORF">EYS09_21535</name>
</gene>
<proteinExistence type="predicted"/>
<accession>A0A4Q9HRS7</accession>
<sequence>MAHENITALAAELISMAAADQQNSYRANDEDPAEQLAWRRLTARHGDRLNEIMDEYGWPTAELVGDDAARGAWLIAQHADRQLGIQRRALQLMEQAVATGSASPRELAFLRDRTLVNDGHKQVYGTQIAGIKDGSPVPWPCEQPQHMDKLRAEVGIEPFAEYTAKYTAKISTT</sequence>
<protein>
    <submittedName>
        <fullName evidence="1">Uncharacterized protein</fullName>
    </submittedName>
</protein>
<dbReference type="Proteomes" id="UP000292452">
    <property type="component" value="Unassembled WGS sequence"/>
</dbReference>
<dbReference type="AlphaFoldDB" id="A0A4Q9HRS7"/>
<evidence type="ECO:0000313" key="2">
    <source>
        <dbReference type="Proteomes" id="UP000292452"/>
    </source>
</evidence>
<organism evidence="1 2">
    <name type="scientific">Streptomyces kasugaensis</name>
    <dbReference type="NCBI Taxonomy" id="1946"/>
    <lineage>
        <taxon>Bacteria</taxon>
        <taxon>Bacillati</taxon>
        <taxon>Actinomycetota</taxon>
        <taxon>Actinomycetes</taxon>
        <taxon>Kitasatosporales</taxon>
        <taxon>Streptomycetaceae</taxon>
        <taxon>Streptomyces</taxon>
    </lineage>
</organism>
<name>A0A4Q9HRS7_STRKA</name>